<evidence type="ECO:0000313" key="2">
    <source>
        <dbReference type="Proteomes" id="UP000291116"/>
    </source>
</evidence>
<keyword evidence="2" id="KW-1185">Reference proteome</keyword>
<gene>
    <name evidence="1" type="ORF">PSNMU_V1.4_AUG-EV-PASAV3_0007300</name>
</gene>
<dbReference type="EMBL" id="CAACVS010000015">
    <property type="protein sequence ID" value="VEU34002.1"/>
    <property type="molecule type" value="Genomic_DNA"/>
</dbReference>
<proteinExistence type="predicted"/>
<organism evidence="1 2">
    <name type="scientific">Pseudo-nitzschia multistriata</name>
    <dbReference type="NCBI Taxonomy" id="183589"/>
    <lineage>
        <taxon>Eukaryota</taxon>
        <taxon>Sar</taxon>
        <taxon>Stramenopiles</taxon>
        <taxon>Ochrophyta</taxon>
        <taxon>Bacillariophyta</taxon>
        <taxon>Bacillariophyceae</taxon>
        <taxon>Bacillariophycidae</taxon>
        <taxon>Bacillariales</taxon>
        <taxon>Bacillariaceae</taxon>
        <taxon>Pseudo-nitzschia</taxon>
    </lineage>
</organism>
<reference evidence="1 2" key="1">
    <citation type="submission" date="2019-01" db="EMBL/GenBank/DDBJ databases">
        <authorList>
            <person name="Ferrante I. M."/>
        </authorList>
    </citation>
    <scope>NUCLEOTIDE SEQUENCE [LARGE SCALE GENOMIC DNA]</scope>
    <source>
        <strain evidence="1 2">B856</strain>
    </source>
</reference>
<dbReference type="AlphaFoldDB" id="A0A448YW19"/>
<dbReference type="OrthoDB" id="52448at2759"/>
<dbReference type="Proteomes" id="UP000291116">
    <property type="component" value="Unassembled WGS sequence"/>
</dbReference>
<name>A0A448YW19_9STRA</name>
<evidence type="ECO:0000313" key="1">
    <source>
        <dbReference type="EMBL" id="VEU34002.1"/>
    </source>
</evidence>
<protein>
    <submittedName>
        <fullName evidence="1">Uncharacterized protein</fullName>
    </submittedName>
</protein>
<accession>A0A448YW19</accession>
<sequence length="215" mass="24310">MGGDEYDRVGNTSWSHRDADTAIKKITTATGIQTEGVTIVLLYQNPRVEQWLSIFTQKIMEGSSSDTAFGDDYEEFLCNPESASERIETLETAMNPLLLSTIYINAGYNVAMIDLEGVRDAGLMVEHVIGCEILGGNCTDGWLYNLKTEDSLVKFKNYHEREDNAKHPFHSLTIGDIQDLERLLQLRDCNYRSITDHSNFRLLVATPMLFRSKAF</sequence>